<sequence>MGTIRTTYGDSDEVQVDRTDAIAVLTLNRPGKLNALAAGMTDLILQALNDIGADDTVRAVVLTGAGKSFCTGMDMSVGMDRDVPDPVVALHRRLRTGVSIILQLRAMPQPVIAAVRGHAVGAGFAFAAACDVRFAAPDARFHAVFTAIGMSAGDLGLSWTLPRLIGPSAASEVLLSAGVVTAEQAAEWALVSRVTDDPLTAAIALADRIAAQPPFGVRMSKELLSASLGAGGFREHLEIEWRSQVLCGLTDGHADATRAFAERRRVR</sequence>
<dbReference type="EMBL" id="JAWLKA010000003">
    <property type="protein sequence ID" value="MDV6280168.1"/>
    <property type="molecule type" value="Genomic_DNA"/>
</dbReference>
<dbReference type="CDD" id="cd06558">
    <property type="entry name" value="crotonase-like"/>
    <property type="match status" value="1"/>
</dbReference>
<reference evidence="3 4" key="1">
    <citation type="submission" date="2023-10" db="EMBL/GenBank/DDBJ databases">
        <title>Development of a sustainable strategy for remediation of hydrocarbon-contaminated territories based on the waste exchange concept.</title>
        <authorList>
            <person name="Krivoruchko A."/>
        </authorList>
    </citation>
    <scope>NUCLEOTIDE SEQUENCE [LARGE SCALE GENOMIC DNA]</scope>
    <source>
        <strain evidence="3 4">IEGM 60</strain>
    </source>
</reference>
<evidence type="ECO:0000313" key="3">
    <source>
        <dbReference type="EMBL" id="MDV6280168.1"/>
    </source>
</evidence>
<evidence type="ECO:0000313" key="4">
    <source>
        <dbReference type="Proteomes" id="UP001185737"/>
    </source>
</evidence>
<organism evidence="3 4">
    <name type="scientific">Rhodococcus jostii</name>
    <dbReference type="NCBI Taxonomy" id="132919"/>
    <lineage>
        <taxon>Bacteria</taxon>
        <taxon>Bacillati</taxon>
        <taxon>Actinomycetota</taxon>
        <taxon>Actinomycetes</taxon>
        <taxon>Mycobacteriales</taxon>
        <taxon>Nocardiaceae</taxon>
        <taxon>Rhodococcus</taxon>
    </lineage>
</organism>
<accession>A0ABU4C9E4</accession>
<comment type="caution">
    <text evidence="3">The sequence shown here is derived from an EMBL/GenBank/DDBJ whole genome shotgun (WGS) entry which is preliminary data.</text>
</comment>
<comment type="similarity">
    <text evidence="1">Belongs to the enoyl-CoA hydratase/isomerase family.</text>
</comment>
<dbReference type="Gene3D" id="3.90.226.10">
    <property type="entry name" value="2-enoyl-CoA Hydratase, Chain A, domain 1"/>
    <property type="match status" value="1"/>
</dbReference>
<keyword evidence="4" id="KW-1185">Reference proteome</keyword>
<dbReference type="InterPro" id="IPR014748">
    <property type="entry name" value="Enoyl-CoA_hydra_C"/>
</dbReference>
<proteinExistence type="inferred from homology"/>
<dbReference type="Proteomes" id="UP001185737">
    <property type="component" value="Unassembled WGS sequence"/>
</dbReference>
<evidence type="ECO:0000256" key="1">
    <source>
        <dbReference type="ARBA" id="ARBA00005254"/>
    </source>
</evidence>
<dbReference type="InterPro" id="IPR001753">
    <property type="entry name" value="Enoyl-CoA_hydra/iso"/>
</dbReference>
<keyword evidence="2" id="KW-0456">Lyase</keyword>
<dbReference type="SUPFAM" id="SSF52096">
    <property type="entry name" value="ClpP/crotonase"/>
    <property type="match status" value="1"/>
</dbReference>
<dbReference type="Pfam" id="PF00378">
    <property type="entry name" value="ECH_1"/>
    <property type="match status" value="1"/>
</dbReference>
<dbReference type="InterPro" id="IPR029045">
    <property type="entry name" value="ClpP/crotonase-like_dom_sf"/>
</dbReference>
<protein>
    <submittedName>
        <fullName evidence="3">Enoyl-CoA hydratase/isomerase family protein</fullName>
    </submittedName>
</protein>
<name>A0ABU4C9E4_RHOJO</name>
<evidence type="ECO:0000256" key="2">
    <source>
        <dbReference type="ARBA" id="ARBA00023239"/>
    </source>
</evidence>
<dbReference type="Gene3D" id="1.10.12.10">
    <property type="entry name" value="Lyase 2-enoyl-coa Hydratase, Chain A, domain 2"/>
    <property type="match status" value="1"/>
</dbReference>
<dbReference type="PANTHER" id="PTHR11941:SF130">
    <property type="entry name" value="ENOYL-COA HYDRATASE ECHA12-RELATED"/>
    <property type="match status" value="1"/>
</dbReference>
<dbReference type="PANTHER" id="PTHR11941">
    <property type="entry name" value="ENOYL-COA HYDRATASE-RELATED"/>
    <property type="match status" value="1"/>
</dbReference>
<gene>
    <name evidence="3" type="ORF">R3Q59_06610</name>
</gene>
<dbReference type="RefSeq" id="WP_317567807.1">
    <property type="nucleotide sequence ID" value="NZ_JAWLKA010000003.1"/>
</dbReference>